<evidence type="ECO:0000313" key="1">
    <source>
        <dbReference type="EMBL" id="MEY2183189.1"/>
    </source>
</evidence>
<protein>
    <recommendedName>
        <fullName evidence="3">Head decoration protein</fullName>
    </recommendedName>
</protein>
<comment type="caution">
    <text evidence="1">The sequence shown here is derived from an EMBL/GenBank/DDBJ whole genome shotgun (WGS) entry which is preliminary data.</text>
</comment>
<dbReference type="Proteomes" id="UP001562159">
    <property type="component" value="Unassembled WGS sequence"/>
</dbReference>
<accession>A0ABV4AUX3</accession>
<reference evidence="1 2" key="1">
    <citation type="submission" date="2024-07" db="EMBL/GenBank/DDBJ databases">
        <title>Molecular mechanisms and environmental adaptations of flagellar loss and biofilm growth of Rhodanobacter under environmental stress.</title>
        <authorList>
            <person name="Chen M."/>
        </authorList>
    </citation>
    <scope>NUCLEOTIDE SEQUENCE [LARGE SCALE GENOMIC DNA]</scope>
    <source>
        <strain evidence="1 2">RS22</strain>
    </source>
</reference>
<evidence type="ECO:0008006" key="3">
    <source>
        <dbReference type="Google" id="ProtNLM"/>
    </source>
</evidence>
<name>A0ABV4AUX3_9GAMM</name>
<evidence type="ECO:0000313" key="2">
    <source>
        <dbReference type="Proteomes" id="UP001562159"/>
    </source>
</evidence>
<proteinExistence type="predicted"/>
<sequence length="103" mass="10374">MTTLYITEHAGQVRDAAGYLVQGTPVHPATAQQTVAIGASSAASNVLNASTTIVELVSDVVCSIAVGTAPVATATSRRLAANVPIQIGVPAGKNYKIAVITNS</sequence>
<organism evidence="1 2">
    <name type="scientific">Rhodanobacter humi</name>
    <dbReference type="NCBI Taxonomy" id="1888173"/>
    <lineage>
        <taxon>Bacteria</taxon>
        <taxon>Pseudomonadati</taxon>
        <taxon>Pseudomonadota</taxon>
        <taxon>Gammaproteobacteria</taxon>
        <taxon>Lysobacterales</taxon>
        <taxon>Rhodanobacteraceae</taxon>
        <taxon>Rhodanobacter</taxon>
    </lineage>
</organism>
<gene>
    <name evidence="1" type="ORF">AB7878_12250</name>
</gene>
<keyword evidence="2" id="KW-1185">Reference proteome</keyword>
<dbReference type="EMBL" id="JBGBPY010000001">
    <property type="protein sequence ID" value="MEY2183189.1"/>
    <property type="molecule type" value="Genomic_DNA"/>
</dbReference>